<dbReference type="STRING" id="1414854.GQ61_07645"/>
<dbReference type="Gene3D" id="1.10.1270.10">
    <property type="entry name" value="TrpR-like"/>
    <property type="match status" value="1"/>
</dbReference>
<dbReference type="InterPro" id="IPR038116">
    <property type="entry name" value="TrpR-like_sf"/>
</dbReference>
<dbReference type="RefSeq" id="WP_085784718.1">
    <property type="nucleotide sequence ID" value="NZ_CP008743.1"/>
</dbReference>
<dbReference type="SUPFAM" id="SSF48295">
    <property type="entry name" value="TrpR-like"/>
    <property type="match status" value="1"/>
</dbReference>
<dbReference type="InterPro" id="IPR013368">
    <property type="entry name" value="YecD_YerC"/>
</dbReference>
<name>A0A1W6N5W4_9PROT</name>
<dbReference type="PIRSF" id="PIRSF012508">
    <property type="entry name" value="YerC"/>
    <property type="match status" value="1"/>
</dbReference>
<dbReference type="InterPro" id="IPR000831">
    <property type="entry name" value="Trp_repress"/>
</dbReference>
<evidence type="ECO:0000313" key="2">
    <source>
        <dbReference type="Proteomes" id="UP000237351"/>
    </source>
</evidence>
<dbReference type="Proteomes" id="UP000237351">
    <property type="component" value="Chromosome"/>
</dbReference>
<dbReference type="AlphaFoldDB" id="A0A1W6N5W4"/>
<dbReference type="OrthoDB" id="2621539at2"/>
<dbReference type="KEGG" id="naf:GQ61_07645"/>
<protein>
    <recommendedName>
        <fullName evidence="3">TrpR like protein, YerC/YecD</fullName>
    </recommendedName>
</protein>
<dbReference type="PANTHER" id="PTHR40080:SF1">
    <property type="entry name" value="TRPR-LIKE PROTEIN YERC_YECD"/>
    <property type="match status" value="1"/>
</dbReference>
<accession>A0A1W6N5W4</accession>
<evidence type="ECO:0008006" key="3">
    <source>
        <dbReference type="Google" id="ProtNLM"/>
    </source>
</evidence>
<dbReference type="EMBL" id="CP008743">
    <property type="protein sequence ID" value="ARN85178.1"/>
    <property type="molecule type" value="Genomic_DNA"/>
</dbReference>
<dbReference type="GO" id="GO:0043565">
    <property type="term" value="F:sequence-specific DNA binding"/>
    <property type="evidence" value="ECO:0007669"/>
    <property type="project" value="InterPro"/>
</dbReference>
<dbReference type="PANTHER" id="PTHR40080">
    <property type="entry name" value="LMO1763 PROTEIN"/>
    <property type="match status" value="1"/>
</dbReference>
<sequence>MQKSTVRALNKSESIKAEKALFKAIVSLKTPEECSAFFKDLCTPAELTAMADRWRVAQLLAEGKKSYRDIHDETGVSLATIGRVARFLTHESYQGYRAILERTKNLPLHRH</sequence>
<gene>
    <name evidence="1" type="ORF">GQ61_07645</name>
</gene>
<keyword evidence="2" id="KW-1185">Reference proteome</keyword>
<proteinExistence type="predicted"/>
<reference evidence="1 2" key="1">
    <citation type="submission" date="2014-06" db="EMBL/GenBank/DDBJ databases">
        <title>The genome of the endonuclear symbiont Nucleicultrix amoebiphila.</title>
        <authorList>
            <person name="Schulz F."/>
            <person name="Horn M."/>
        </authorList>
    </citation>
    <scope>NUCLEOTIDE SEQUENCE [LARGE SCALE GENOMIC DNA]</scope>
    <source>
        <strain evidence="1 2">FS5</strain>
    </source>
</reference>
<dbReference type="Pfam" id="PF01371">
    <property type="entry name" value="Trp_repressor"/>
    <property type="match status" value="1"/>
</dbReference>
<organism evidence="1 2">
    <name type="scientific">Candidatus Nucleicultrix amoebiphila FS5</name>
    <dbReference type="NCBI Taxonomy" id="1414854"/>
    <lineage>
        <taxon>Bacteria</taxon>
        <taxon>Pseudomonadati</taxon>
        <taxon>Pseudomonadota</taxon>
        <taxon>Alphaproteobacteria</taxon>
        <taxon>Holosporales</taxon>
        <taxon>Candidatus Nucleicultricaceae</taxon>
        <taxon>Candidatus Nucleicultrix</taxon>
    </lineage>
</organism>
<dbReference type="GO" id="GO:0003700">
    <property type="term" value="F:DNA-binding transcription factor activity"/>
    <property type="evidence" value="ECO:0007669"/>
    <property type="project" value="InterPro"/>
</dbReference>
<dbReference type="NCBIfam" id="TIGR02531">
    <property type="entry name" value="yecD_yerC"/>
    <property type="match status" value="1"/>
</dbReference>
<evidence type="ECO:0000313" key="1">
    <source>
        <dbReference type="EMBL" id="ARN85178.1"/>
    </source>
</evidence>
<dbReference type="InterPro" id="IPR010921">
    <property type="entry name" value="Trp_repressor/repl_initiator"/>
</dbReference>